<evidence type="ECO:0000313" key="1">
    <source>
        <dbReference type="EMBL" id="KAK3860189.1"/>
    </source>
</evidence>
<organism evidence="1 2">
    <name type="scientific">Petrolisthes cinctipes</name>
    <name type="common">Flat porcelain crab</name>
    <dbReference type="NCBI Taxonomy" id="88211"/>
    <lineage>
        <taxon>Eukaryota</taxon>
        <taxon>Metazoa</taxon>
        <taxon>Ecdysozoa</taxon>
        <taxon>Arthropoda</taxon>
        <taxon>Crustacea</taxon>
        <taxon>Multicrustacea</taxon>
        <taxon>Malacostraca</taxon>
        <taxon>Eumalacostraca</taxon>
        <taxon>Eucarida</taxon>
        <taxon>Decapoda</taxon>
        <taxon>Pleocyemata</taxon>
        <taxon>Anomura</taxon>
        <taxon>Galatheoidea</taxon>
        <taxon>Porcellanidae</taxon>
        <taxon>Petrolisthes</taxon>
    </lineage>
</organism>
<accession>A0AAE1ERK4</accession>
<evidence type="ECO:0000313" key="2">
    <source>
        <dbReference type="Proteomes" id="UP001286313"/>
    </source>
</evidence>
<keyword evidence="2" id="KW-1185">Reference proteome</keyword>
<dbReference type="EMBL" id="JAWQEG010004795">
    <property type="protein sequence ID" value="KAK3860189.1"/>
    <property type="molecule type" value="Genomic_DNA"/>
</dbReference>
<protein>
    <submittedName>
        <fullName evidence="1">Uncharacterized protein</fullName>
    </submittedName>
</protein>
<proteinExistence type="predicted"/>
<name>A0AAE1ERK4_PETCI</name>
<dbReference type="AlphaFoldDB" id="A0AAE1ERK4"/>
<reference evidence="1" key="1">
    <citation type="submission" date="2023-10" db="EMBL/GenBank/DDBJ databases">
        <title>Genome assemblies of two species of porcelain crab, Petrolisthes cinctipes and Petrolisthes manimaculis (Anomura: Porcellanidae).</title>
        <authorList>
            <person name="Angst P."/>
        </authorList>
    </citation>
    <scope>NUCLEOTIDE SEQUENCE</scope>
    <source>
        <strain evidence="1">PB745_01</strain>
        <tissue evidence="1">Gill</tissue>
    </source>
</reference>
<gene>
    <name evidence="1" type="ORF">Pcinc_033740</name>
</gene>
<sequence length="87" mass="9559">LVSSSPSLTNHPCSFPLTDSLFPPFLFFNLIPSLLPLPTPSSFPPPPPPLPLPDSPFPSLHCSFFPYPDRKLVPINISHKPKNMNVA</sequence>
<feature type="non-terminal residue" evidence="1">
    <location>
        <position position="1"/>
    </location>
</feature>
<comment type="caution">
    <text evidence="1">The sequence shown here is derived from an EMBL/GenBank/DDBJ whole genome shotgun (WGS) entry which is preliminary data.</text>
</comment>
<dbReference type="Proteomes" id="UP001286313">
    <property type="component" value="Unassembled WGS sequence"/>
</dbReference>